<evidence type="ECO:0000313" key="4">
    <source>
        <dbReference type="EMBL" id="GFS05942.1"/>
    </source>
</evidence>
<name>A0AAV4I6R4_9GAST</name>
<organism evidence="4 5">
    <name type="scientific">Elysia marginata</name>
    <dbReference type="NCBI Taxonomy" id="1093978"/>
    <lineage>
        <taxon>Eukaryota</taxon>
        <taxon>Metazoa</taxon>
        <taxon>Spiralia</taxon>
        <taxon>Lophotrochozoa</taxon>
        <taxon>Mollusca</taxon>
        <taxon>Gastropoda</taxon>
        <taxon>Heterobranchia</taxon>
        <taxon>Euthyneura</taxon>
        <taxon>Panpulmonata</taxon>
        <taxon>Sacoglossa</taxon>
        <taxon>Placobranchoidea</taxon>
        <taxon>Plakobranchidae</taxon>
        <taxon>Elysia</taxon>
    </lineage>
</organism>
<dbReference type="EMBL" id="BMAT01002392">
    <property type="protein sequence ID" value="GFS05942.1"/>
    <property type="molecule type" value="Genomic_DNA"/>
</dbReference>
<keyword evidence="2" id="KW-0732">Signal</keyword>
<dbReference type="InterPro" id="IPR031569">
    <property type="entry name" value="ApeC"/>
</dbReference>
<evidence type="ECO:0000259" key="3">
    <source>
        <dbReference type="Pfam" id="PF16977"/>
    </source>
</evidence>
<dbReference type="Proteomes" id="UP000762676">
    <property type="component" value="Unassembled WGS sequence"/>
</dbReference>
<feature type="chain" id="PRO_5043618569" evidence="2">
    <location>
        <begin position="19"/>
        <end position="488"/>
    </location>
</feature>
<keyword evidence="5" id="KW-1185">Reference proteome</keyword>
<evidence type="ECO:0000256" key="2">
    <source>
        <dbReference type="SAM" id="SignalP"/>
    </source>
</evidence>
<comment type="caution">
    <text evidence="4">The sequence shown here is derived from an EMBL/GenBank/DDBJ whole genome shotgun (WGS) entry which is preliminary data.</text>
</comment>
<proteinExistence type="predicted"/>
<evidence type="ECO:0000256" key="1">
    <source>
        <dbReference type="SAM" id="MobiDB-lite"/>
    </source>
</evidence>
<dbReference type="PANTHER" id="PTHR19324:SF33">
    <property type="entry name" value="MUCIN-5AC"/>
    <property type="match status" value="1"/>
</dbReference>
<dbReference type="AlphaFoldDB" id="A0AAV4I6R4"/>
<sequence length="488" mass="53945">MILHQVSLLACLLVFHRGLTLPVHHVSDPSMPFLLSVILAPVERYSANKLSLRCEPNPGVPAELAGIFRMGILKESSSGWEMIAQQRDNEDRPTAVRNFAAVGNIKGDISGIFLQVSCDAVEPECFGVFKCFAVGFDSNVDVKALRSSTLEVVYEMKGLVSVSAGTKEKVPKMGNFADTEIARLYSRFQRLTQSIETNQSAFDSRLESLETRLTQQETLVGTAVSDADLKFGKIESYLVSLKERLAKLETLRLAKLKTLLTPPIHWPSGHYALLQPKTGCPVDPERRGGDPVKPTFNRGDQTYLKLHTQSQASADPADRHSSAFSSKTISTDGSKKFVTLNFCETVRSKSFETTSWPQGSFCINKLAHHSCPDGFEKGYLEIDTEDTAHESEVKTNAGAGWDHPWLYFCCKNTTSASAPIQLPTSSPFFLYRYGGACQAVQGMSVSEEHVQINTEDDGNSDRLHDSYPDIDQPGHSTIKLNLCYYTKL</sequence>
<evidence type="ECO:0000313" key="5">
    <source>
        <dbReference type="Proteomes" id="UP000762676"/>
    </source>
</evidence>
<reference evidence="4 5" key="1">
    <citation type="journal article" date="2021" name="Elife">
        <title>Chloroplast acquisition without the gene transfer in kleptoplastic sea slugs, Plakobranchus ocellatus.</title>
        <authorList>
            <person name="Maeda T."/>
            <person name="Takahashi S."/>
            <person name="Yoshida T."/>
            <person name="Shimamura S."/>
            <person name="Takaki Y."/>
            <person name="Nagai Y."/>
            <person name="Toyoda A."/>
            <person name="Suzuki Y."/>
            <person name="Arimoto A."/>
            <person name="Ishii H."/>
            <person name="Satoh N."/>
            <person name="Nishiyama T."/>
            <person name="Hasebe M."/>
            <person name="Maruyama T."/>
            <person name="Minagawa J."/>
            <person name="Obokata J."/>
            <person name="Shigenobu S."/>
        </authorList>
    </citation>
    <scope>NUCLEOTIDE SEQUENCE [LARGE SCALE GENOMIC DNA]</scope>
</reference>
<feature type="region of interest" description="Disordered" evidence="1">
    <location>
        <begin position="309"/>
        <end position="329"/>
    </location>
</feature>
<dbReference type="PANTHER" id="PTHR19324">
    <property type="entry name" value="PERFORIN-LIKE PROTEIN 1"/>
    <property type="match status" value="1"/>
</dbReference>
<accession>A0AAV4I6R4</accession>
<feature type="domain" description="Apextrin C-terminal" evidence="3">
    <location>
        <begin position="266"/>
        <end position="485"/>
    </location>
</feature>
<feature type="signal peptide" evidence="2">
    <location>
        <begin position="1"/>
        <end position="18"/>
    </location>
</feature>
<protein>
    <submittedName>
        <fullName evidence="4">Apextrin</fullName>
    </submittedName>
</protein>
<dbReference type="Pfam" id="PF16977">
    <property type="entry name" value="ApeC"/>
    <property type="match status" value="1"/>
</dbReference>
<gene>
    <name evidence="4" type="ORF">ElyMa_001211700</name>
</gene>